<keyword evidence="2" id="KW-0456">Lyase</keyword>
<dbReference type="InterPro" id="IPR001753">
    <property type="entry name" value="Enoyl-CoA_hydra/iso"/>
</dbReference>
<dbReference type="GO" id="GO:0016829">
    <property type="term" value="F:lyase activity"/>
    <property type="evidence" value="ECO:0007669"/>
    <property type="project" value="UniProtKB-KW"/>
</dbReference>
<dbReference type="RefSeq" id="XP_018691035.1">
    <property type="nucleotide sequence ID" value="XM_018839914.1"/>
</dbReference>
<reference evidence="4 5" key="1">
    <citation type="submission" date="2016-04" db="EMBL/GenBank/DDBJ databases">
        <title>Draft genome of Fonsecaea erecta CBS 125763.</title>
        <authorList>
            <person name="Weiss V.A."/>
            <person name="Vicente V.A."/>
            <person name="Raittz R.T."/>
            <person name="Moreno L.F."/>
            <person name="De Souza E.M."/>
            <person name="Pedrosa F.O."/>
            <person name="Steffens M.B."/>
            <person name="Faoro H."/>
            <person name="Tadra-Sfeir M.Z."/>
            <person name="Najafzadeh M.J."/>
            <person name="Felipe M.S."/>
            <person name="Teixeira M."/>
            <person name="Sun J."/>
            <person name="Xi L."/>
            <person name="Gomes R."/>
            <person name="De Azevedo C.M."/>
            <person name="Salgado C.G."/>
            <person name="Da Silva M.B."/>
            <person name="Nascimento M.F."/>
            <person name="Queiroz-Telles F."/>
            <person name="Attili D.S."/>
            <person name="Gorbushina A."/>
        </authorList>
    </citation>
    <scope>NUCLEOTIDE SEQUENCE [LARGE SCALE GENOMIC DNA]</scope>
    <source>
        <strain evidence="4 5">CBS 125763</strain>
    </source>
</reference>
<proteinExistence type="inferred from homology"/>
<organism evidence="4 5">
    <name type="scientific">Fonsecaea erecta</name>
    <dbReference type="NCBI Taxonomy" id="1367422"/>
    <lineage>
        <taxon>Eukaryota</taxon>
        <taxon>Fungi</taxon>
        <taxon>Dikarya</taxon>
        <taxon>Ascomycota</taxon>
        <taxon>Pezizomycotina</taxon>
        <taxon>Eurotiomycetes</taxon>
        <taxon>Chaetothyriomycetidae</taxon>
        <taxon>Chaetothyriales</taxon>
        <taxon>Herpotrichiellaceae</taxon>
        <taxon>Fonsecaea</taxon>
    </lineage>
</organism>
<dbReference type="GeneID" id="30012574"/>
<dbReference type="Proteomes" id="UP000078343">
    <property type="component" value="Unassembled WGS sequence"/>
</dbReference>
<evidence type="ECO:0000313" key="5">
    <source>
        <dbReference type="Proteomes" id="UP000078343"/>
    </source>
</evidence>
<dbReference type="PANTHER" id="PTHR11941:SF68">
    <property type="entry name" value="CARNITINYL-COA DEHYDRATASE"/>
    <property type="match status" value="1"/>
</dbReference>
<dbReference type="OrthoDB" id="2139957at2759"/>
<gene>
    <name evidence="4" type="ORF">AYL99_08406</name>
</gene>
<dbReference type="CDD" id="cd06558">
    <property type="entry name" value="crotonase-like"/>
    <property type="match status" value="1"/>
</dbReference>
<dbReference type="EMBL" id="LVYI01000007">
    <property type="protein sequence ID" value="OAP57668.1"/>
    <property type="molecule type" value="Genomic_DNA"/>
</dbReference>
<comment type="caution">
    <text evidence="4">The sequence shown here is derived from an EMBL/GenBank/DDBJ whole genome shotgun (WGS) entry which is preliminary data.</text>
</comment>
<sequence length="285" mass="31400">MGISEAFESPPPKCEGCEVTFPEAYIMLATINRPRQLNSIPYALHWQMDALFKWFDNEPSLRVAIVTGAGNRAFCVGSDLIEMQRVKKSGDESWKAEPYKYTHPTSGFAGISRREGKKPIVAAVNGYALGGGWEIALNCDVVIAVRSAQFGLPEAKVGLYAYGGGLPRLIRTAGLHIASEIALSGRPISAEDALRHNLVNRIAKKPETLIEEALSVAREIAAISPDAMIITRAALREAWETPSVERAFQNTHERFYEKMMAGENSSEGLAAFKEKRPPRWKPSKL</sequence>
<dbReference type="PANTHER" id="PTHR11941">
    <property type="entry name" value="ENOYL-COA HYDRATASE-RELATED"/>
    <property type="match status" value="1"/>
</dbReference>
<evidence type="ECO:0000256" key="1">
    <source>
        <dbReference type="ARBA" id="ARBA00005254"/>
    </source>
</evidence>
<dbReference type="GO" id="GO:0006635">
    <property type="term" value="P:fatty acid beta-oxidation"/>
    <property type="evidence" value="ECO:0007669"/>
    <property type="project" value="TreeGrafter"/>
</dbReference>
<evidence type="ECO:0008006" key="6">
    <source>
        <dbReference type="Google" id="ProtNLM"/>
    </source>
</evidence>
<dbReference type="AlphaFoldDB" id="A0A178ZD30"/>
<dbReference type="Gene3D" id="1.10.12.10">
    <property type="entry name" value="Lyase 2-enoyl-coa Hydratase, Chain A, domain 2"/>
    <property type="match status" value="1"/>
</dbReference>
<dbReference type="InterPro" id="IPR014748">
    <property type="entry name" value="Enoyl-CoA_hydra_C"/>
</dbReference>
<protein>
    <recommendedName>
        <fullName evidence="6">Enoyl-CoA hydratase</fullName>
    </recommendedName>
</protein>
<dbReference type="InterPro" id="IPR018376">
    <property type="entry name" value="Enoyl-CoA_hyd/isom_CS"/>
</dbReference>
<comment type="similarity">
    <text evidence="1 3">Belongs to the enoyl-CoA hydratase/isomerase family.</text>
</comment>
<dbReference type="InterPro" id="IPR029045">
    <property type="entry name" value="ClpP/crotonase-like_dom_sf"/>
</dbReference>
<dbReference type="Gene3D" id="3.90.226.10">
    <property type="entry name" value="2-enoyl-CoA Hydratase, Chain A, domain 1"/>
    <property type="match status" value="1"/>
</dbReference>
<accession>A0A178ZD30</accession>
<evidence type="ECO:0000256" key="2">
    <source>
        <dbReference type="ARBA" id="ARBA00023239"/>
    </source>
</evidence>
<keyword evidence="5" id="KW-1185">Reference proteome</keyword>
<dbReference type="PROSITE" id="PS00166">
    <property type="entry name" value="ENOYL_COA_HYDRATASE"/>
    <property type="match status" value="1"/>
</dbReference>
<dbReference type="SUPFAM" id="SSF52096">
    <property type="entry name" value="ClpP/crotonase"/>
    <property type="match status" value="1"/>
</dbReference>
<evidence type="ECO:0000256" key="3">
    <source>
        <dbReference type="RuleBase" id="RU003707"/>
    </source>
</evidence>
<dbReference type="GO" id="GO:0005739">
    <property type="term" value="C:mitochondrion"/>
    <property type="evidence" value="ECO:0007669"/>
    <property type="project" value="TreeGrafter"/>
</dbReference>
<dbReference type="Pfam" id="PF00378">
    <property type="entry name" value="ECH_1"/>
    <property type="match status" value="1"/>
</dbReference>
<dbReference type="STRING" id="1367422.A0A178ZD30"/>
<evidence type="ECO:0000313" key="4">
    <source>
        <dbReference type="EMBL" id="OAP57668.1"/>
    </source>
</evidence>
<name>A0A178ZD30_9EURO</name>